<feature type="transmembrane region" description="Helical" evidence="1">
    <location>
        <begin position="136"/>
        <end position="154"/>
    </location>
</feature>
<name>A0A2V1GXK8_9GAMM</name>
<protein>
    <submittedName>
        <fullName evidence="2">Uncharacterized protein</fullName>
    </submittedName>
</protein>
<gene>
    <name evidence="2" type="ORF">DC094_02445</name>
</gene>
<sequence length="230" mass="24496">MLFGELTHKGSAAQQGQKIFTLTKDNIDQLNNISIDHAAKNEIRNAISQGKTVQVHEKEINYFGWSGSGYIIENPETGSGAYKITGGANGAALINYLYGMIAFLLGAADGYTGKFAKYADAWWSEKIKKLQSAAKLAKVAGVFGLLVGFTSIALSEHSLESKIGLAVISVVAFAITLEVVALVVAAISSSAIAFLIGGAVAAIIAVFANTLGNYLFSHVRRWDEQFARFA</sequence>
<comment type="caution">
    <text evidence="2">The sequence shown here is derived from an EMBL/GenBank/DDBJ whole genome shotgun (WGS) entry which is preliminary data.</text>
</comment>
<keyword evidence="1" id="KW-0812">Transmembrane</keyword>
<feature type="transmembrane region" description="Helical" evidence="1">
    <location>
        <begin position="166"/>
        <end position="187"/>
    </location>
</feature>
<accession>A0A2V1GXK8</accession>
<reference evidence="2 3" key="1">
    <citation type="submission" date="2018-04" db="EMBL/GenBank/DDBJ databases">
        <title>Thalassorhabdus spongiae gen. nov., sp. nov., isolated from a marine sponge in South-West Iceland.</title>
        <authorList>
            <person name="Knobloch S."/>
            <person name="Daussin A."/>
            <person name="Johannsson R."/>
            <person name="Marteinsson V.T."/>
        </authorList>
    </citation>
    <scope>NUCLEOTIDE SEQUENCE [LARGE SCALE GENOMIC DNA]</scope>
    <source>
        <strain evidence="2 3">Hp12</strain>
    </source>
</reference>
<keyword evidence="3" id="KW-1185">Reference proteome</keyword>
<dbReference type="Proteomes" id="UP000244906">
    <property type="component" value="Unassembled WGS sequence"/>
</dbReference>
<dbReference type="AlphaFoldDB" id="A0A2V1GXK8"/>
<keyword evidence="1" id="KW-1133">Transmembrane helix</keyword>
<dbReference type="EMBL" id="QDDL01000001">
    <property type="protein sequence ID" value="PVZ71901.1"/>
    <property type="molecule type" value="Genomic_DNA"/>
</dbReference>
<feature type="transmembrane region" description="Helical" evidence="1">
    <location>
        <begin position="194"/>
        <end position="216"/>
    </location>
</feature>
<evidence type="ECO:0000313" key="2">
    <source>
        <dbReference type="EMBL" id="PVZ71901.1"/>
    </source>
</evidence>
<organism evidence="2 3">
    <name type="scientific">Pelagibaculum spongiae</name>
    <dbReference type="NCBI Taxonomy" id="2080658"/>
    <lineage>
        <taxon>Bacteria</taxon>
        <taxon>Pseudomonadati</taxon>
        <taxon>Pseudomonadota</taxon>
        <taxon>Gammaproteobacteria</taxon>
        <taxon>Oceanospirillales</taxon>
        <taxon>Pelagibaculum</taxon>
    </lineage>
</organism>
<keyword evidence="1" id="KW-0472">Membrane</keyword>
<evidence type="ECO:0000256" key="1">
    <source>
        <dbReference type="SAM" id="Phobius"/>
    </source>
</evidence>
<evidence type="ECO:0000313" key="3">
    <source>
        <dbReference type="Proteomes" id="UP000244906"/>
    </source>
</evidence>
<proteinExistence type="predicted"/>